<keyword evidence="5" id="KW-0808">Transferase</keyword>
<dbReference type="PANTHER" id="PTHR43178">
    <property type="entry name" value="DIHYDROLIPOAMIDE ACETYLTRANSFERASE COMPONENT OF PYRUVATE DEHYDROGENASE COMPLEX"/>
    <property type="match status" value="1"/>
</dbReference>
<comment type="caution">
    <text evidence="15">The sequence shown here is derived from an EMBL/GenBank/DDBJ whole genome shotgun (WGS) entry which is preliminary data.</text>
</comment>
<proteinExistence type="inferred from homology"/>
<dbReference type="GO" id="GO:0031405">
    <property type="term" value="F:lipoic acid binding"/>
    <property type="evidence" value="ECO:0007669"/>
    <property type="project" value="TreeGrafter"/>
</dbReference>
<evidence type="ECO:0000256" key="5">
    <source>
        <dbReference type="ARBA" id="ARBA00022679"/>
    </source>
</evidence>
<dbReference type="InterPro" id="IPR050743">
    <property type="entry name" value="2-oxoacid_DH_E2_comp"/>
</dbReference>
<dbReference type="GO" id="GO:0006086">
    <property type="term" value="P:pyruvate decarboxylation to acetyl-CoA"/>
    <property type="evidence" value="ECO:0007669"/>
    <property type="project" value="TreeGrafter"/>
</dbReference>
<feature type="non-terminal residue" evidence="15">
    <location>
        <position position="236"/>
    </location>
</feature>
<dbReference type="AlphaFoldDB" id="W4LNQ8"/>
<dbReference type="EMBL" id="AZHX01001816">
    <property type="protein sequence ID" value="ETW99607.1"/>
    <property type="molecule type" value="Genomic_DNA"/>
</dbReference>
<evidence type="ECO:0000256" key="12">
    <source>
        <dbReference type="SAM" id="MobiDB-lite"/>
    </source>
</evidence>
<feature type="domain" description="Lipoyl-binding" evidence="13">
    <location>
        <begin position="3"/>
        <end position="78"/>
    </location>
</feature>
<keyword evidence="6" id="KW-0450">Lipoyl</keyword>
<dbReference type="HOGENOM" id="CLU_964765_0_0_7"/>
<feature type="compositionally biased region" description="Pro residues" evidence="12">
    <location>
        <begin position="116"/>
        <end position="130"/>
    </location>
</feature>
<keyword evidence="16" id="KW-1185">Reference proteome</keyword>
<evidence type="ECO:0000256" key="4">
    <source>
        <dbReference type="ARBA" id="ARBA00016300"/>
    </source>
</evidence>
<evidence type="ECO:0000256" key="6">
    <source>
        <dbReference type="ARBA" id="ARBA00022823"/>
    </source>
</evidence>
<evidence type="ECO:0000313" key="16">
    <source>
        <dbReference type="Proteomes" id="UP000019140"/>
    </source>
</evidence>
<dbReference type="GO" id="GO:0004742">
    <property type="term" value="F:dihydrolipoyllysine-residue acetyltransferase activity"/>
    <property type="evidence" value="ECO:0007669"/>
    <property type="project" value="UniProtKB-EC"/>
</dbReference>
<dbReference type="Pfam" id="PF00364">
    <property type="entry name" value="Biotin_lipoyl"/>
    <property type="match status" value="1"/>
</dbReference>
<dbReference type="InterPro" id="IPR011053">
    <property type="entry name" value="Single_hybrid_motif"/>
</dbReference>
<evidence type="ECO:0000256" key="7">
    <source>
        <dbReference type="ARBA" id="ARBA00023315"/>
    </source>
</evidence>
<reference evidence="15 16" key="1">
    <citation type="journal article" date="2014" name="Nature">
        <title>An environmental bacterial taxon with a large and distinct metabolic repertoire.</title>
        <authorList>
            <person name="Wilson M.C."/>
            <person name="Mori T."/>
            <person name="Ruckert C."/>
            <person name="Uria A.R."/>
            <person name="Helf M.J."/>
            <person name="Takada K."/>
            <person name="Gernert C."/>
            <person name="Steffens U.A."/>
            <person name="Heycke N."/>
            <person name="Schmitt S."/>
            <person name="Rinke C."/>
            <person name="Helfrich E.J."/>
            <person name="Brachmann A.O."/>
            <person name="Gurgui C."/>
            <person name="Wakimoto T."/>
            <person name="Kracht M."/>
            <person name="Crusemann M."/>
            <person name="Hentschel U."/>
            <person name="Abe I."/>
            <person name="Matsunaga S."/>
            <person name="Kalinowski J."/>
            <person name="Takeyama H."/>
            <person name="Piel J."/>
        </authorList>
    </citation>
    <scope>NUCLEOTIDE SEQUENCE [LARGE SCALE GENOMIC DNA]</scope>
    <source>
        <strain evidence="16">TSY2</strain>
    </source>
</reference>
<evidence type="ECO:0000256" key="11">
    <source>
        <dbReference type="ARBA" id="ARBA00048370"/>
    </source>
</evidence>
<feature type="domain" description="Peripheral subunit-binding (PSBD)" evidence="14">
    <location>
        <begin position="147"/>
        <end position="184"/>
    </location>
</feature>
<evidence type="ECO:0000256" key="8">
    <source>
        <dbReference type="ARBA" id="ARBA00025211"/>
    </source>
</evidence>
<dbReference type="InterPro" id="IPR036625">
    <property type="entry name" value="E3-bd_dom_sf"/>
</dbReference>
<gene>
    <name evidence="15" type="ORF">ETSY2_40595</name>
</gene>
<dbReference type="InterPro" id="IPR003016">
    <property type="entry name" value="2-oxoA_DH_lipoyl-BS"/>
</dbReference>
<evidence type="ECO:0000256" key="3">
    <source>
        <dbReference type="ARBA" id="ARBA00011484"/>
    </source>
</evidence>
<dbReference type="SUPFAM" id="SSF47005">
    <property type="entry name" value="Peripheral subunit-binding domain of 2-oxo acid dehydrogenase complex"/>
    <property type="match status" value="1"/>
</dbReference>
<evidence type="ECO:0000313" key="15">
    <source>
        <dbReference type="EMBL" id="ETW99607.1"/>
    </source>
</evidence>
<comment type="catalytic activity">
    <reaction evidence="11">
        <text>N(6)-[(R)-dihydrolipoyl]-L-lysyl-[protein] + acetyl-CoA = N(6)-[(R)-S(8)-acetyldihydrolipoyl]-L-lysyl-[protein] + CoA</text>
        <dbReference type="Rhea" id="RHEA:17017"/>
        <dbReference type="Rhea" id="RHEA-COMP:10475"/>
        <dbReference type="Rhea" id="RHEA-COMP:10478"/>
        <dbReference type="ChEBI" id="CHEBI:57287"/>
        <dbReference type="ChEBI" id="CHEBI:57288"/>
        <dbReference type="ChEBI" id="CHEBI:83100"/>
        <dbReference type="ChEBI" id="CHEBI:83111"/>
        <dbReference type="EC" id="2.3.1.12"/>
    </reaction>
</comment>
<sequence length="236" mass="24348">MAAYAFELPELGEGIESGDVVNVLVAAGDRVVQDQPLIELETDKAVIEVPAPVNGVVQTMHVQSGEKANVGQLIVTFETEISEAAAPASTAPEAAMPEPEPAPPAAQAPEPAVAEPAPPAPPQAVPPPVTAPIGRPESATAQRLPAAASPSVRRLAREVGVDINEVNGSGPGGRISVDDVKMHARRLLTDTGGYHATAGAAAAEPRAITLPDFSRWGEVEHQAMTSVRRATAEHMA</sequence>
<comment type="subunit">
    <text evidence="3">Forms a 24-polypeptide structural core with octahedral symmetry.</text>
</comment>
<evidence type="ECO:0000259" key="14">
    <source>
        <dbReference type="PROSITE" id="PS51826"/>
    </source>
</evidence>
<name>W4LNQ8_9BACT</name>
<dbReference type="CDD" id="cd06849">
    <property type="entry name" value="lipoyl_domain"/>
    <property type="match status" value="1"/>
</dbReference>
<accession>W4LNQ8</accession>
<dbReference type="PANTHER" id="PTHR43178:SF2">
    <property type="entry name" value="DIHYDROLIPOYLLYSINE-RESIDUE ACETYLTRANSFERASE COMPONENT OF PYRUVATE DEHYDROGENASE COMPLEX"/>
    <property type="match status" value="1"/>
</dbReference>
<dbReference type="PROSITE" id="PS00189">
    <property type="entry name" value="LIPOYL"/>
    <property type="match status" value="1"/>
</dbReference>
<feature type="region of interest" description="Disordered" evidence="12">
    <location>
        <begin position="84"/>
        <end position="151"/>
    </location>
</feature>
<evidence type="ECO:0000256" key="2">
    <source>
        <dbReference type="ARBA" id="ARBA00007317"/>
    </source>
</evidence>
<dbReference type="Proteomes" id="UP000019140">
    <property type="component" value="Unassembled WGS sequence"/>
</dbReference>
<dbReference type="Pfam" id="PF02817">
    <property type="entry name" value="E3_binding"/>
    <property type="match status" value="1"/>
</dbReference>
<dbReference type="Gene3D" id="4.10.320.10">
    <property type="entry name" value="E3-binding domain"/>
    <property type="match status" value="1"/>
</dbReference>
<evidence type="ECO:0000256" key="10">
    <source>
        <dbReference type="ARBA" id="ARBA00031531"/>
    </source>
</evidence>
<evidence type="ECO:0000259" key="13">
    <source>
        <dbReference type="PROSITE" id="PS50968"/>
    </source>
</evidence>
<dbReference type="InterPro" id="IPR004167">
    <property type="entry name" value="PSBD"/>
</dbReference>
<feature type="compositionally biased region" description="Low complexity" evidence="12">
    <location>
        <begin position="84"/>
        <end position="97"/>
    </location>
</feature>
<evidence type="ECO:0000256" key="9">
    <source>
        <dbReference type="ARBA" id="ARBA00029730"/>
    </source>
</evidence>
<dbReference type="Gene3D" id="2.40.50.100">
    <property type="match status" value="1"/>
</dbReference>
<dbReference type="PROSITE" id="PS51826">
    <property type="entry name" value="PSBD"/>
    <property type="match status" value="1"/>
</dbReference>
<protein>
    <recommendedName>
        <fullName evidence="4">Dihydrolipoyllysine-residue acetyltransferase component of pyruvate dehydrogenase complex</fullName>
    </recommendedName>
    <alternativeName>
        <fullName evidence="9">Dihydrolipoamide acetyltransferase component of pyruvate dehydrogenase complex</fullName>
    </alternativeName>
    <alternativeName>
        <fullName evidence="10">E2</fullName>
    </alternativeName>
</protein>
<dbReference type="GO" id="GO:0005737">
    <property type="term" value="C:cytoplasm"/>
    <property type="evidence" value="ECO:0007669"/>
    <property type="project" value="TreeGrafter"/>
</dbReference>
<comment type="similarity">
    <text evidence="2">Belongs to the 2-oxoacid dehydrogenase family.</text>
</comment>
<evidence type="ECO:0000256" key="1">
    <source>
        <dbReference type="ARBA" id="ARBA00001938"/>
    </source>
</evidence>
<comment type="cofactor">
    <cofactor evidence="1">
        <name>(R)-lipoate</name>
        <dbReference type="ChEBI" id="CHEBI:83088"/>
    </cofactor>
</comment>
<comment type="function">
    <text evidence="8">The pyruvate dehydrogenase complex catalyzes the overall conversion of pyruvate to acetyl-CoA and CO(2). It contains multiple copies of three enzymatic components: pyruvate dehydrogenase (E1), dihydrolipoamide acetyltransferase (E2) and lipoamide dehydrogenase (E3).</text>
</comment>
<dbReference type="InterPro" id="IPR000089">
    <property type="entry name" value="Biotin_lipoyl"/>
</dbReference>
<dbReference type="PROSITE" id="PS50968">
    <property type="entry name" value="BIOTINYL_LIPOYL"/>
    <property type="match status" value="1"/>
</dbReference>
<dbReference type="SUPFAM" id="SSF51230">
    <property type="entry name" value="Single hybrid motif"/>
    <property type="match status" value="1"/>
</dbReference>
<keyword evidence="7" id="KW-0012">Acyltransferase</keyword>
<organism evidence="15 16">
    <name type="scientific">Candidatus Entotheonella gemina</name>
    <dbReference type="NCBI Taxonomy" id="1429439"/>
    <lineage>
        <taxon>Bacteria</taxon>
        <taxon>Pseudomonadati</taxon>
        <taxon>Nitrospinota/Tectimicrobiota group</taxon>
        <taxon>Candidatus Tectimicrobiota</taxon>
        <taxon>Candidatus Entotheonellia</taxon>
        <taxon>Candidatus Entotheonellales</taxon>
        <taxon>Candidatus Entotheonellaceae</taxon>
        <taxon>Candidatus Entotheonella</taxon>
    </lineage>
</organism>